<evidence type="ECO:0000256" key="1">
    <source>
        <dbReference type="ARBA" id="ARBA00022737"/>
    </source>
</evidence>
<protein>
    <submittedName>
        <fullName evidence="5">Pumilio-family RNA binding repeat containing protein</fullName>
    </submittedName>
</protein>
<evidence type="ECO:0000313" key="5">
    <source>
        <dbReference type="EMBL" id="KAK1938585.1"/>
    </source>
</evidence>
<feature type="repeat" description="Pumilio" evidence="2">
    <location>
        <begin position="322"/>
        <end position="357"/>
    </location>
</feature>
<dbReference type="GO" id="GO:0003729">
    <property type="term" value="F:mRNA binding"/>
    <property type="evidence" value="ECO:0007669"/>
    <property type="project" value="TreeGrafter"/>
</dbReference>
<evidence type="ECO:0000313" key="6">
    <source>
        <dbReference type="Proteomes" id="UP001195914"/>
    </source>
</evidence>
<dbReference type="InterPro" id="IPR011989">
    <property type="entry name" value="ARM-like"/>
</dbReference>
<dbReference type="FunFam" id="1.25.10.10:FF:000237">
    <property type="entry name" value="Pumilio homolog 9"/>
    <property type="match status" value="1"/>
</dbReference>
<dbReference type="SUPFAM" id="SSF48371">
    <property type="entry name" value="ARM repeat"/>
    <property type="match status" value="1"/>
</dbReference>
<dbReference type="PANTHER" id="PTHR12537:SF13">
    <property type="entry name" value="PUMILIO HOMOLOGY DOMAIN FAMILY MEMBER 4"/>
    <property type="match status" value="1"/>
</dbReference>
<dbReference type="GO" id="GO:0005737">
    <property type="term" value="C:cytoplasm"/>
    <property type="evidence" value="ECO:0007669"/>
    <property type="project" value="TreeGrafter"/>
</dbReference>
<feature type="compositionally biased region" description="Polar residues" evidence="3">
    <location>
        <begin position="686"/>
        <end position="703"/>
    </location>
</feature>
<comment type="caution">
    <text evidence="5">The sequence shown here is derived from an EMBL/GenBank/DDBJ whole genome shotgun (WGS) entry which is preliminary data.</text>
</comment>
<dbReference type="InterPro" id="IPR001313">
    <property type="entry name" value="Pumilio_RNA-bd_rpt"/>
</dbReference>
<dbReference type="Gene3D" id="1.25.10.10">
    <property type="entry name" value="Leucine-rich Repeat Variant"/>
    <property type="match status" value="1"/>
</dbReference>
<dbReference type="GO" id="GO:0010608">
    <property type="term" value="P:post-transcriptional regulation of gene expression"/>
    <property type="evidence" value="ECO:0007669"/>
    <property type="project" value="TreeGrafter"/>
</dbReference>
<proteinExistence type="predicted"/>
<evidence type="ECO:0000259" key="4">
    <source>
        <dbReference type="PROSITE" id="PS50303"/>
    </source>
</evidence>
<dbReference type="Proteomes" id="UP001195914">
    <property type="component" value="Unassembled WGS sequence"/>
</dbReference>
<name>A0AAD9LJB6_BABDI</name>
<reference evidence="5" key="1">
    <citation type="journal article" date="2014" name="Nucleic Acids Res.">
        <title>The evolutionary dynamics of variant antigen genes in Babesia reveal a history of genomic innovation underlying host-parasite interaction.</title>
        <authorList>
            <person name="Jackson A.P."/>
            <person name="Otto T.D."/>
            <person name="Darby A."/>
            <person name="Ramaprasad A."/>
            <person name="Xia D."/>
            <person name="Echaide I.E."/>
            <person name="Farber M."/>
            <person name="Gahlot S."/>
            <person name="Gamble J."/>
            <person name="Gupta D."/>
            <person name="Gupta Y."/>
            <person name="Jackson L."/>
            <person name="Malandrin L."/>
            <person name="Malas T.B."/>
            <person name="Moussa E."/>
            <person name="Nair M."/>
            <person name="Reid A.J."/>
            <person name="Sanders M."/>
            <person name="Sharma J."/>
            <person name="Tracey A."/>
            <person name="Quail M.A."/>
            <person name="Weir W."/>
            <person name="Wastling J.M."/>
            <person name="Hall N."/>
            <person name="Willadsen P."/>
            <person name="Lingelbach K."/>
            <person name="Shiels B."/>
            <person name="Tait A."/>
            <person name="Berriman M."/>
            <person name="Allred D.R."/>
            <person name="Pain A."/>
        </authorList>
    </citation>
    <scope>NUCLEOTIDE SEQUENCE</scope>
    <source>
        <strain evidence="5">1802A</strain>
    </source>
</reference>
<reference evidence="5" key="2">
    <citation type="submission" date="2021-05" db="EMBL/GenBank/DDBJ databases">
        <authorList>
            <person name="Pain A."/>
        </authorList>
    </citation>
    <scope>NUCLEOTIDE SEQUENCE</scope>
    <source>
        <strain evidence="5">1802A</strain>
    </source>
</reference>
<dbReference type="SMART" id="SM00025">
    <property type="entry name" value="Pumilio"/>
    <property type="match status" value="8"/>
</dbReference>
<dbReference type="CDD" id="cd07920">
    <property type="entry name" value="Pumilio"/>
    <property type="match status" value="1"/>
</dbReference>
<feature type="repeat" description="Pumilio" evidence="2">
    <location>
        <begin position="503"/>
        <end position="538"/>
    </location>
</feature>
<evidence type="ECO:0000256" key="3">
    <source>
        <dbReference type="SAM" id="MobiDB-lite"/>
    </source>
</evidence>
<dbReference type="PANTHER" id="PTHR12537">
    <property type="entry name" value="RNA BINDING PROTEIN PUMILIO-RELATED"/>
    <property type="match status" value="1"/>
</dbReference>
<organism evidence="5 6">
    <name type="scientific">Babesia divergens</name>
    <dbReference type="NCBI Taxonomy" id="32595"/>
    <lineage>
        <taxon>Eukaryota</taxon>
        <taxon>Sar</taxon>
        <taxon>Alveolata</taxon>
        <taxon>Apicomplexa</taxon>
        <taxon>Aconoidasida</taxon>
        <taxon>Piroplasmida</taxon>
        <taxon>Babesiidae</taxon>
        <taxon>Babesia</taxon>
    </lineage>
</organism>
<dbReference type="InterPro" id="IPR016024">
    <property type="entry name" value="ARM-type_fold"/>
</dbReference>
<keyword evidence="6" id="KW-1185">Reference proteome</keyword>
<dbReference type="EMBL" id="JAHBMH010000024">
    <property type="protein sequence ID" value="KAK1938585.1"/>
    <property type="molecule type" value="Genomic_DNA"/>
</dbReference>
<dbReference type="PROSITE" id="PS50302">
    <property type="entry name" value="PUM"/>
    <property type="match status" value="7"/>
</dbReference>
<dbReference type="Pfam" id="PF00806">
    <property type="entry name" value="PUF"/>
    <property type="match status" value="6"/>
</dbReference>
<dbReference type="AlphaFoldDB" id="A0AAD9LJB6"/>
<feature type="compositionally biased region" description="Polar residues" evidence="3">
    <location>
        <begin position="729"/>
        <end position="746"/>
    </location>
</feature>
<feature type="repeat" description="Pumilio" evidence="2">
    <location>
        <begin position="575"/>
        <end position="614"/>
    </location>
</feature>
<dbReference type="PROSITE" id="PS50303">
    <property type="entry name" value="PUM_HD"/>
    <property type="match status" value="1"/>
</dbReference>
<evidence type="ECO:0000256" key="2">
    <source>
        <dbReference type="PROSITE-ProRule" id="PRU00317"/>
    </source>
</evidence>
<keyword evidence="1" id="KW-0677">Repeat</keyword>
<feature type="region of interest" description="Disordered" evidence="3">
    <location>
        <begin position="671"/>
        <end position="769"/>
    </location>
</feature>
<feature type="repeat" description="Pumilio" evidence="2">
    <location>
        <begin position="539"/>
        <end position="574"/>
    </location>
</feature>
<gene>
    <name evidence="5" type="ORF">X943_002497</name>
</gene>
<feature type="repeat" description="Pumilio" evidence="2">
    <location>
        <begin position="430"/>
        <end position="466"/>
    </location>
</feature>
<dbReference type="InterPro" id="IPR033712">
    <property type="entry name" value="Pumilio_RNA-bd"/>
</dbReference>
<feature type="compositionally biased region" description="Polar residues" evidence="3">
    <location>
        <begin position="754"/>
        <end position="768"/>
    </location>
</feature>
<feature type="domain" description="PUM-HD" evidence="4">
    <location>
        <begin position="300"/>
        <end position="640"/>
    </location>
</feature>
<dbReference type="Pfam" id="PF22493">
    <property type="entry name" value="PUF_NOP9"/>
    <property type="match status" value="1"/>
</dbReference>
<sequence>MGHNMLNGNNEGVQEVPPLATVGEDITLGDSCFFDMASEYSGNDFVMTGYSPTSYNGSNILDTDSTIRHSDYMSAFESFDALSHYRDFDKRMFPMSGMYMFSPFDHSDGFSNKYCESAYDVDNKNNNALTLKLNSLTESVLKQLETPVMEPAADPLLDSEFGSIGDIDPRVIERLFNAGVDVDDIVSPNMSKNMVPAAAKSSCTADNDVICSSYGRNKDTMICNNEVISKDGTLVHKNDDNDDALIDDKKNIGMTNKLARTTKRKPRKNEEIKTTSYQRGMPDSFISNVPNKNGNPKVKTTAKGYYTNLTPSWVKNAVLGNKCSANICTIAKDQAGCRMLQKLLESNDEPFIDAVLEGVIVNLVELMTDPFGNYLCQKLMSVCCESKLSKIIDSIGTELIDVALNMHGTRALQKLIEVIRTPEHVMKITDVLNSGAVELVTDLNGNHVIQTCLSSLTSDECEFIYQTMYKHCVKLATHRHGCCVMQRCIDAANDRQRRMLIEIITQNVLELVEDAYGNYVIQYTLRLKNHDINVAIVKALAPRVTEFAKQKYSSNVIERCLMICPPETRSILISRFIDAPFEVIKDLILHPFGNYVIQRVLNVAKPDEMEAILDRIQPHIDELKNASAGKRIAAKISKKHYYNDKNANQDKTNRSDSLKSQENRFNIIMKVANSQAHRNQKDGGETRNTGNRKNADTALSPNLNGDKMAQQKEPQSSGGSNELYGGNSEHPTGQCDSNISVSGSENLDNEMRSTDVSSGQGTQPTKGNGSLGLLNMLFTRKIAVGPGASSLNVYANVGFRDVLMNKK</sequence>
<feature type="repeat" description="Pumilio" evidence="2">
    <location>
        <begin position="358"/>
        <end position="393"/>
    </location>
</feature>
<feature type="repeat" description="Pumilio" evidence="2">
    <location>
        <begin position="467"/>
        <end position="502"/>
    </location>
</feature>
<dbReference type="InterPro" id="IPR033133">
    <property type="entry name" value="PUM-HD"/>
</dbReference>
<accession>A0AAD9LJB6</accession>